<name>A0AAV6TJT7_9ARAC</name>
<reference evidence="2 3" key="1">
    <citation type="journal article" date="2022" name="Nat. Ecol. Evol.">
        <title>A masculinizing supergene underlies an exaggerated male reproductive morph in a spider.</title>
        <authorList>
            <person name="Hendrickx F."/>
            <person name="De Corte Z."/>
            <person name="Sonet G."/>
            <person name="Van Belleghem S.M."/>
            <person name="Kostlbacher S."/>
            <person name="Vangestel C."/>
        </authorList>
    </citation>
    <scope>NUCLEOTIDE SEQUENCE [LARGE SCALE GENOMIC DNA]</scope>
    <source>
        <strain evidence="2">W744_W776</strain>
    </source>
</reference>
<dbReference type="Proteomes" id="UP000827092">
    <property type="component" value="Unassembled WGS sequence"/>
</dbReference>
<comment type="caution">
    <text evidence="2">The sequence shown here is derived from an EMBL/GenBank/DDBJ whole genome shotgun (WGS) entry which is preliminary data.</text>
</comment>
<organism evidence="2 3">
    <name type="scientific">Oedothorax gibbosus</name>
    <dbReference type="NCBI Taxonomy" id="931172"/>
    <lineage>
        <taxon>Eukaryota</taxon>
        <taxon>Metazoa</taxon>
        <taxon>Ecdysozoa</taxon>
        <taxon>Arthropoda</taxon>
        <taxon>Chelicerata</taxon>
        <taxon>Arachnida</taxon>
        <taxon>Araneae</taxon>
        <taxon>Araneomorphae</taxon>
        <taxon>Entelegynae</taxon>
        <taxon>Araneoidea</taxon>
        <taxon>Linyphiidae</taxon>
        <taxon>Erigoninae</taxon>
        <taxon>Oedothorax</taxon>
    </lineage>
</organism>
<proteinExistence type="predicted"/>
<gene>
    <name evidence="2" type="ORF">JTE90_014238</name>
</gene>
<protein>
    <submittedName>
        <fullName evidence="2">Uncharacterized protein</fullName>
    </submittedName>
</protein>
<dbReference type="AlphaFoldDB" id="A0AAV6TJT7"/>
<accession>A0AAV6TJT7</accession>
<evidence type="ECO:0000313" key="3">
    <source>
        <dbReference type="Proteomes" id="UP000827092"/>
    </source>
</evidence>
<evidence type="ECO:0000313" key="2">
    <source>
        <dbReference type="EMBL" id="KAG8172012.1"/>
    </source>
</evidence>
<dbReference type="EMBL" id="JAFNEN010003270">
    <property type="protein sequence ID" value="KAG8172012.1"/>
    <property type="molecule type" value="Genomic_DNA"/>
</dbReference>
<feature type="region of interest" description="Disordered" evidence="1">
    <location>
        <begin position="67"/>
        <end position="87"/>
    </location>
</feature>
<feature type="compositionally biased region" description="Polar residues" evidence="1">
    <location>
        <begin position="68"/>
        <end position="80"/>
    </location>
</feature>
<keyword evidence="3" id="KW-1185">Reference proteome</keyword>
<sequence>MKISKTRFQLGEGDRRGGFLERDGERRRRYLMEVGRVTEATGDFRRRIPDKQPDDTIDRLLEEEKNATRQAEQVAEQNSQDLKDCRRSLEFSRRASCPKWKPRL</sequence>
<evidence type="ECO:0000256" key="1">
    <source>
        <dbReference type="SAM" id="MobiDB-lite"/>
    </source>
</evidence>